<protein>
    <submittedName>
        <fullName evidence="1">Uncharacterized protein</fullName>
    </submittedName>
</protein>
<name>A0AA87LP23_BIFLL</name>
<sequence>MEAAEPFDAGLGMSKFTFTPLLLLGFLALIPWHSAVSESTAVPS</sequence>
<comment type="caution">
    <text evidence="1">The sequence shown here is derived from an EMBL/GenBank/DDBJ whole genome shotgun (WGS) entry which is preliminary data.</text>
</comment>
<dbReference type="EMBL" id="AJTF01000134">
    <property type="protein sequence ID" value="EIJ23308.1"/>
    <property type="molecule type" value="Genomic_DNA"/>
</dbReference>
<evidence type="ECO:0000313" key="2">
    <source>
        <dbReference type="Proteomes" id="UP000006410"/>
    </source>
</evidence>
<feature type="non-terminal residue" evidence="1">
    <location>
        <position position="44"/>
    </location>
</feature>
<dbReference type="AlphaFoldDB" id="A0AA87LP23"/>
<accession>A0AA87LP23</accession>
<dbReference type="Proteomes" id="UP000006410">
    <property type="component" value="Unassembled WGS sequence"/>
</dbReference>
<gene>
    <name evidence="1" type="ORF">HMPREF1313_1690</name>
</gene>
<proteinExistence type="predicted"/>
<organism evidence="1 2">
    <name type="scientific">Bifidobacterium longum subsp. longum 1-6B</name>
    <dbReference type="NCBI Taxonomy" id="1161744"/>
    <lineage>
        <taxon>Bacteria</taxon>
        <taxon>Bacillati</taxon>
        <taxon>Actinomycetota</taxon>
        <taxon>Actinomycetes</taxon>
        <taxon>Bifidobacteriales</taxon>
        <taxon>Bifidobacteriaceae</taxon>
        <taxon>Bifidobacterium</taxon>
    </lineage>
</organism>
<reference evidence="1 2" key="1">
    <citation type="journal article" date="2013" name="Genome Announc.">
        <title>Draft Genome Sequences of Two Pairs of Human Intestinal Bifidobacterium longum subsp. longum Strains, 44B and 1-6B and 35B and 2-2B, Consecutively Isolated from Two Children after a 5-Year Time Period.</title>
        <authorList>
            <person name="Shkoporov A.N."/>
            <person name="Efimov B.A."/>
            <person name="Khokhlova E.V."/>
            <person name="Chaplin A.V."/>
            <person name="Kafarskaya L.I."/>
            <person name="Durkin A.S."/>
            <person name="McCorrison J."/>
            <person name="Torralba M."/>
            <person name="Gillis M."/>
            <person name="Sutton G."/>
            <person name="Weibel D.B."/>
            <person name="Nelson K.E."/>
            <person name="Smeianov V.V."/>
        </authorList>
    </citation>
    <scope>NUCLEOTIDE SEQUENCE [LARGE SCALE GENOMIC DNA]</scope>
    <source>
        <strain evidence="1 2">1-6B</strain>
    </source>
</reference>
<evidence type="ECO:0000313" key="1">
    <source>
        <dbReference type="EMBL" id="EIJ23308.1"/>
    </source>
</evidence>